<dbReference type="Proteomes" id="UP000237000">
    <property type="component" value="Unassembled WGS sequence"/>
</dbReference>
<dbReference type="GO" id="GO:0043531">
    <property type="term" value="F:ADP binding"/>
    <property type="evidence" value="ECO:0007669"/>
    <property type="project" value="InterPro"/>
</dbReference>
<sequence>MNDLLDLKNDVNRQLESAEEDGKLPTTQVKNWLRDVEESWCPSWRPTTSTTTTEDFVSVWKCQDCLKSTYAACTFEYVPGRPSIGDQPTASRTLDEMMRVLDDEKNLNNKLKSNIVALKQPFSIVIWATVSMGLDIKRVKRRKLEAKFQNDVWENIDLDCLGVPQPKAHNGPKRLLTSRFSDVCRQTMTDFELKVNTLIDEEAWKLFSKKAGYVASLKHITPFAEEVTRECCGLALANIQIQYAEC</sequence>
<dbReference type="PANTHER" id="PTHR33463:SF202">
    <property type="entry name" value="NB-ARC DOMAIN-CONTAINING PROTEIN"/>
    <property type="match status" value="1"/>
</dbReference>
<evidence type="ECO:0000313" key="6">
    <source>
        <dbReference type="Proteomes" id="UP000237000"/>
    </source>
</evidence>
<organism evidence="5 6">
    <name type="scientific">Trema orientale</name>
    <name type="common">Charcoal tree</name>
    <name type="synonym">Celtis orientalis</name>
    <dbReference type="NCBI Taxonomy" id="63057"/>
    <lineage>
        <taxon>Eukaryota</taxon>
        <taxon>Viridiplantae</taxon>
        <taxon>Streptophyta</taxon>
        <taxon>Embryophyta</taxon>
        <taxon>Tracheophyta</taxon>
        <taxon>Spermatophyta</taxon>
        <taxon>Magnoliopsida</taxon>
        <taxon>eudicotyledons</taxon>
        <taxon>Gunneridae</taxon>
        <taxon>Pentapetalae</taxon>
        <taxon>rosids</taxon>
        <taxon>fabids</taxon>
        <taxon>Rosales</taxon>
        <taxon>Cannabaceae</taxon>
        <taxon>Trema</taxon>
    </lineage>
</organism>
<proteinExistence type="predicted"/>
<dbReference type="EMBL" id="JXTC01000414">
    <property type="protein sequence ID" value="PON55926.1"/>
    <property type="molecule type" value="Genomic_DNA"/>
</dbReference>
<keyword evidence="3" id="KW-0067">ATP-binding</keyword>
<dbReference type="STRING" id="63057.A0A2P5C4G8"/>
<gene>
    <name evidence="5" type="ORF">TorRG33x02_297910</name>
</gene>
<dbReference type="InterPro" id="IPR002182">
    <property type="entry name" value="NB-ARC"/>
</dbReference>
<accession>A0A2P5C4G8</accession>
<comment type="caution">
    <text evidence="5">The sequence shown here is derived from an EMBL/GenBank/DDBJ whole genome shotgun (WGS) entry which is preliminary data.</text>
</comment>
<dbReference type="InterPro" id="IPR027417">
    <property type="entry name" value="P-loop_NTPase"/>
</dbReference>
<evidence type="ECO:0000256" key="3">
    <source>
        <dbReference type="ARBA" id="ARBA00022840"/>
    </source>
</evidence>
<feature type="domain" description="NB-ARC" evidence="4">
    <location>
        <begin position="151"/>
        <end position="212"/>
    </location>
</feature>
<reference evidence="6" key="1">
    <citation type="submission" date="2016-06" db="EMBL/GenBank/DDBJ databases">
        <title>Parallel loss of symbiosis genes in relatives of nitrogen-fixing non-legume Parasponia.</title>
        <authorList>
            <person name="Van Velzen R."/>
            <person name="Holmer R."/>
            <person name="Bu F."/>
            <person name="Rutten L."/>
            <person name="Van Zeijl A."/>
            <person name="Liu W."/>
            <person name="Santuari L."/>
            <person name="Cao Q."/>
            <person name="Sharma T."/>
            <person name="Shen D."/>
            <person name="Roswanjaya Y."/>
            <person name="Wardhani T."/>
            <person name="Kalhor M.S."/>
            <person name="Jansen J."/>
            <person name="Van den Hoogen J."/>
            <person name="Gungor B."/>
            <person name="Hartog M."/>
            <person name="Hontelez J."/>
            <person name="Verver J."/>
            <person name="Yang W.-C."/>
            <person name="Schijlen E."/>
            <person name="Repin R."/>
            <person name="Schilthuizen M."/>
            <person name="Schranz E."/>
            <person name="Heidstra R."/>
            <person name="Miyata K."/>
            <person name="Fedorova E."/>
            <person name="Kohlen W."/>
            <person name="Bisseling T."/>
            <person name="Smit S."/>
            <person name="Geurts R."/>
        </authorList>
    </citation>
    <scope>NUCLEOTIDE SEQUENCE [LARGE SCALE GENOMIC DNA]</scope>
    <source>
        <strain evidence="6">cv. RG33-2</strain>
    </source>
</reference>
<dbReference type="Gene3D" id="1.10.8.430">
    <property type="entry name" value="Helical domain of apoptotic protease-activating factors"/>
    <property type="match status" value="1"/>
</dbReference>
<evidence type="ECO:0000256" key="2">
    <source>
        <dbReference type="ARBA" id="ARBA00022821"/>
    </source>
</evidence>
<dbReference type="GO" id="GO:0006952">
    <property type="term" value="P:defense response"/>
    <property type="evidence" value="ECO:0007669"/>
    <property type="project" value="UniProtKB-KW"/>
</dbReference>
<keyword evidence="1" id="KW-0547">Nucleotide-binding</keyword>
<evidence type="ECO:0000259" key="4">
    <source>
        <dbReference type="Pfam" id="PF00931"/>
    </source>
</evidence>
<evidence type="ECO:0000313" key="5">
    <source>
        <dbReference type="EMBL" id="PON55926.1"/>
    </source>
</evidence>
<dbReference type="InParanoid" id="A0A2P5C4G8"/>
<protein>
    <submittedName>
        <fullName evidence="5">NB-ARC domain containing protein</fullName>
    </submittedName>
</protein>
<dbReference type="AlphaFoldDB" id="A0A2P5C4G8"/>
<keyword evidence="6" id="KW-1185">Reference proteome</keyword>
<dbReference type="InterPro" id="IPR050905">
    <property type="entry name" value="Plant_NBS-LRR"/>
</dbReference>
<dbReference type="PANTHER" id="PTHR33463">
    <property type="entry name" value="NB-ARC DOMAIN-CONTAINING PROTEIN-RELATED"/>
    <property type="match status" value="1"/>
</dbReference>
<dbReference type="OrthoDB" id="1937853at2759"/>
<name>A0A2P5C4G8_TREOI</name>
<keyword evidence="2" id="KW-0611">Plant defense</keyword>
<dbReference type="Pfam" id="PF00931">
    <property type="entry name" value="NB-ARC"/>
    <property type="match status" value="1"/>
</dbReference>
<dbReference type="GO" id="GO:0005524">
    <property type="term" value="F:ATP binding"/>
    <property type="evidence" value="ECO:0007669"/>
    <property type="project" value="UniProtKB-KW"/>
</dbReference>
<dbReference type="SUPFAM" id="SSF52540">
    <property type="entry name" value="P-loop containing nucleoside triphosphate hydrolases"/>
    <property type="match status" value="1"/>
</dbReference>
<evidence type="ECO:0000256" key="1">
    <source>
        <dbReference type="ARBA" id="ARBA00022741"/>
    </source>
</evidence>
<dbReference type="InterPro" id="IPR042197">
    <property type="entry name" value="Apaf_helical"/>
</dbReference>